<accession>A0ABX1BTA1</accession>
<dbReference type="SMART" id="SM00646">
    <property type="entry name" value="Ami_3"/>
    <property type="match status" value="1"/>
</dbReference>
<evidence type="ECO:0000256" key="1">
    <source>
        <dbReference type="ARBA" id="ARBA00022801"/>
    </source>
</evidence>
<keyword evidence="5" id="KW-1185">Reference proteome</keyword>
<dbReference type="PANTHER" id="PTHR30404:SF0">
    <property type="entry name" value="N-ACETYLMURAMOYL-L-ALANINE AMIDASE AMIC"/>
    <property type="match status" value="1"/>
</dbReference>
<feature type="region of interest" description="Disordered" evidence="2">
    <location>
        <begin position="19"/>
        <end position="107"/>
    </location>
</feature>
<dbReference type="EMBL" id="JAATEN010000002">
    <property type="protein sequence ID" value="NJP99635.1"/>
    <property type="molecule type" value="Genomic_DNA"/>
</dbReference>
<evidence type="ECO:0000313" key="4">
    <source>
        <dbReference type="EMBL" id="NJP99635.1"/>
    </source>
</evidence>
<dbReference type="InterPro" id="IPR050695">
    <property type="entry name" value="N-acetylmuramoyl_amidase_3"/>
</dbReference>
<proteinExistence type="predicted"/>
<name>A0ABX1BTA1_9ACTN</name>
<protein>
    <submittedName>
        <fullName evidence="4">N-acetylmuramoyl-L-alanine amidase</fullName>
    </submittedName>
</protein>
<dbReference type="Gene3D" id="3.40.630.40">
    <property type="entry name" value="Zn-dependent exopeptidases"/>
    <property type="match status" value="1"/>
</dbReference>
<keyword evidence="1" id="KW-0378">Hydrolase</keyword>
<dbReference type="SUPFAM" id="SSF53187">
    <property type="entry name" value="Zn-dependent exopeptidases"/>
    <property type="match status" value="1"/>
</dbReference>
<dbReference type="PANTHER" id="PTHR30404">
    <property type="entry name" value="N-ACETYLMURAMOYL-L-ALANINE AMIDASE"/>
    <property type="match status" value="1"/>
</dbReference>
<feature type="domain" description="MurNAc-LAA" evidence="3">
    <location>
        <begin position="154"/>
        <end position="282"/>
    </location>
</feature>
<reference evidence="4 5" key="1">
    <citation type="submission" date="2020-03" db="EMBL/GenBank/DDBJ databases">
        <title>WGS of actinomycetes isolated from Thailand.</title>
        <authorList>
            <person name="Thawai C."/>
        </authorList>
    </citation>
    <scope>NUCLEOTIDE SEQUENCE [LARGE SCALE GENOMIC DNA]</scope>
    <source>
        <strain evidence="4 5">PLAI 1-29</strain>
    </source>
</reference>
<feature type="compositionally biased region" description="Basic and acidic residues" evidence="2">
    <location>
        <begin position="80"/>
        <end position="89"/>
    </location>
</feature>
<comment type="caution">
    <text evidence="4">The sequence shown here is derived from an EMBL/GenBank/DDBJ whole genome shotgun (WGS) entry which is preliminary data.</text>
</comment>
<dbReference type="CDD" id="cd02696">
    <property type="entry name" value="MurNAc-LAA"/>
    <property type="match status" value="1"/>
</dbReference>
<gene>
    <name evidence="4" type="ORF">HCK00_03515</name>
</gene>
<dbReference type="Proteomes" id="UP000695264">
    <property type="component" value="Unassembled WGS sequence"/>
</dbReference>
<organism evidence="4 5">
    <name type="scientific">Streptomyces zingiberis</name>
    <dbReference type="NCBI Taxonomy" id="2053010"/>
    <lineage>
        <taxon>Bacteria</taxon>
        <taxon>Bacillati</taxon>
        <taxon>Actinomycetota</taxon>
        <taxon>Actinomycetes</taxon>
        <taxon>Kitasatosporales</taxon>
        <taxon>Streptomycetaceae</taxon>
        <taxon>Streptomyces</taxon>
    </lineage>
</organism>
<dbReference type="Pfam" id="PF01520">
    <property type="entry name" value="Amidase_3"/>
    <property type="match status" value="1"/>
</dbReference>
<sequence>MVVLAVLIPAGFTGWLLTRPGDGGGGGDPAGATARPSESRPAERAPGAPRPSDVTPGPAAGGDQPLAGRVVVVDPGHNPGNRDHPREIARSVPIGTGSKECDTTGTATDSGYAEAEFTLDVARRIRTLLERDGATVRLTHDGDRPWGPCIDERAEIGNRAEADAVVSVHADGAPSGARGFHVILPGRVREGGADTTAITGPSRALGEHVADAYARETGNAPADYIGGGSGLDVRSDLGGLNLSTVPKVFVECGNMRNARDAGEFTDARGRARTAEGIADGIARYLSEAD</sequence>
<evidence type="ECO:0000256" key="2">
    <source>
        <dbReference type="SAM" id="MobiDB-lite"/>
    </source>
</evidence>
<evidence type="ECO:0000259" key="3">
    <source>
        <dbReference type="SMART" id="SM00646"/>
    </source>
</evidence>
<evidence type="ECO:0000313" key="5">
    <source>
        <dbReference type="Proteomes" id="UP000695264"/>
    </source>
</evidence>
<dbReference type="InterPro" id="IPR002508">
    <property type="entry name" value="MurNAc-LAA_cat"/>
</dbReference>